<keyword evidence="3" id="KW-1185">Reference proteome</keyword>
<sequence length="146" mass="15076">MASRAADVRDSLVDRWSVSVVVSGAAGQWCAVPTTVERPRPDTVVACPLTFNSADKVVAGIMDTPATGVLCDAIGAGAPIVAVPMVNDRLWGHPVWASTLRDLRAAGVRMIDVRTGEVGTPRAVVSGTGPDVVGAFQVSRVIDALG</sequence>
<dbReference type="Gene3D" id="3.40.50.1950">
    <property type="entry name" value="Flavin prenyltransferase-like"/>
    <property type="match status" value="1"/>
</dbReference>
<accession>A0ABT1A9B0</accession>
<dbReference type="Pfam" id="PF02441">
    <property type="entry name" value="Flavoprotein"/>
    <property type="match status" value="1"/>
</dbReference>
<evidence type="ECO:0000259" key="1">
    <source>
        <dbReference type="Pfam" id="PF02441"/>
    </source>
</evidence>
<comment type="caution">
    <text evidence="2">The sequence shown here is derived from an EMBL/GenBank/DDBJ whole genome shotgun (WGS) entry which is preliminary data.</text>
</comment>
<dbReference type="SUPFAM" id="SSF52507">
    <property type="entry name" value="Homo-oligomeric flavin-containing Cys decarboxylases, HFCD"/>
    <property type="match status" value="1"/>
</dbReference>
<feature type="domain" description="Flavoprotein" evidence="1">
    <location>
        <begin position="10"/>
        <end position="103"/>
    </location>
</feature>
<protein>
    <recommendedName>
        <fullName evidence="1">Flavoprotein domain-containing protein</fullName>
    </recommendedName>
</protein>
<dbReference type="EMBL" id="JAGSOV010000067">
    <property type="protein sequence ID" value="MCO1659561.1"/>
    <property type="molecule type" value="Genomic_DNA"/>
</dbReference>
<evidence type="ECO:0000313" key="3">
    <source>
        <dbReference type="Proteomes" id="UP001165283"/>
    </source>
</evidence>
<dbReference type="InterPro" id="IPR003382">
    <property type="entry name" value="Flavoprotein"/>
</dbReference>
<evidence type="ECO:0000313" key="2">
    <source>
        <dbReference type="EMBL" id="MCO1659561.1"/>
    </source>
</evidence>
<organism evidence="2 3">
    <name type="scientific">Pseudonocardia humida</name>
    <dbReference type="NCBI Taxonomy" id="2800819"/>
    <lineage>
        <taxon>Bacteria</taxon>
        <taxon>Bacillati</taxon>
        <taxon>Actinomycetota</taxon>
        <taxon>Actinomycetes</taxon>
        <taxon>Pseudonocardiales</taxon>
        <taxon>Pseudonocardiaceae</taxon>
        <taxon>Pseudonocardia</taxon>
    </lineage>
</organism>
<reference evidence="2" key="1">
    <citation type="submission" date="2021-04" db="EMBL/GenBank/DDBJ databases">
        <title>Pseudonocardia sp. nov., isolated from sandy soil of mangrove forest.</title>
        <authorList>
            <person name="Zan Z."/>
            <person name="Huang R."/>
            <person name="Liu W."/>
        </authorList>
    </citation>
    <scope>NUCLEOTIDE SEQUENCE</scope>
    <source>
        <strain evidence="2">S2-4</strain>
    </source>
</reference>
<dbReference type="InterPro" id="IPR036551">
    <property type="entry name" value="Flavin_trans-like"/>
</dbReference>
<name>A0ABT1A9B0_9PSEU</name>
<proteinExistence type="predicted"/>
<dbReference type="Proteomes" id="UP001165283">
    <property type="component" value="Unassembled WGS sequence"/>
</dbReference>
<gene>
    <name evidence="2" type="ORF">KDL28_31280</name>
</gene>